<evidence type="ECO:0000259" key="12">
    <source>
        <dbReference type="Pfam" id="PF21687"/>
    </source>
</evidence>
<evidence type="ECO:0000313" key="14">
    <source>
        <dbReference type="Proteomes" id="UP001314635"/>
    </source>
</evidence>
<keyword evidence="3" id="KW-0813">Transport</keyword>
<evidence type="ECO:0000256" key="11">
    <source>
        <dbReference type="SAM" id="Phobius"/>
    </source>
</evidence>
<proteinExistence type="inferred from homology"/>
<feature type="domain" description="T2SS protein K first SAM-like" evidence="12">
    <location>
        <begin position="111"/>
        <end position="200"/>
    </location>
</feature>
<evidence type="ECO:0000256" key="5">
    <source>
        <dbReference type="ARBA" id="ARBA00022519"/>
    </source>
</evidence>
<accession>A0ABS5GGQ4</accession>
<keyword evidence="5" id="KW-0997">Cell inner membrane</keyword>
<evidence type="ECO:0000256" key="7">
    <source>
        <dbReference type="ARBA" id="ARBA00022927"/>
    </source>
</evidence>
<keyword evidence="8 11" id="KW-1133">Transmembrane helix</keyword>
<keyword evidence="9 11" id="KW-0472">Membrane</keyword>
<evidence type="ECO:0000256" key="9">
    <source>
        <dbReference type="ARBA" id="ARBA00023136"/>
    </source>
</evidence>
<dbReference type="InterPro" id="IPR049031">
    <property type="entry name" value="T2SSK_SAM-like_1st"/>
</dbReference>
<evidence type="ECO:0000313" key="13">
    <source>
        <dbReference type="EMBL" id="MBR1139786.1"/>
    </source>
</evidence>
<dbReference type="Proteomes" id="UP001314635">
    <property type="component" value="Unassembled WGS sequence"/>
</dbReference>
<keyword evidence="14" id="KW-1185">Reference proteome</keyword>
<dbReference type="InterPro" id="IPR005628">
    <property type="entry name" value="GspK"/>
</dbReference>
<feature type="region of interest" description="Disordered" evidence="10">
    <location>
        <begin position="293"/>
        <end position="314"/>
    </location>
</feature>
<sequence length="314" mass="33330">MRRRISSDRLACGRGAQDGFILIAVLWMLAALAALVVIVSQQLESSARLLRLEDGAVQADALASAAIELSAYRLMLSKEEERPRQGSFRLALAGNDIAVSFVSEAARIDLNTAPVEMLEALFVTVGTERDAAKDFAERVVAWRSKPSDAAKAQAEEARYAAAGLARMPRLAPFAHVSELALVLGIPAALVERTLPFITVFNGSPGIDPTIAPPEVVAALPGMTPLILKDFLNARASLMQDADALTKTLGPAAKDAAKGKSKAYRLSILVEPAGGLRHAATAVIIPGEGEEPYRLLARQDAGPQPRGARQARLTP</sequence>
<keyword evidence="6 11" id="KW-0812">Transmembrane</keyword>
<organism evidence="13 14">
    <name type="scientific">Bradyrhizobium denitrificans</name>
    <dbReference type="NCBI Taxonomy" id="2734912"/>
    <lineage>
        <taxon>Bacteria</taxon>
        <taxon>Pseudomonadati</taxon>
        <taxon>Pseudomonadota</taxon>
        <taxon>Alphaproteobacteria</taxon>
        <taxon>Hyphomicrobiales</taxon>
        <taxon>Nitrobacteraceae</taxon>
        <taxon>Bradyrhizobium</taxon>
    </lineage>
</organism>
<dbReference type="SUPFAM" id="SSF158544">
    <property type="entry name" value="GspK insert domain-like"/>
    <property type="match status" value="1"/>
</dbReference>
<comment type="similarity">
    <text evidence="2">Belongs to the GSP K family.</text>
</comment>
<keyword evidence="4" id="KW-1003">Cell membrane</keyword>
<evidence type="ECO:0000256" key="6">
    <source>
        <dbReference type="ARBA" id="ARBA00022692"/>
    </source>
</evidence>
<dbReference type="Gene3D" id="1.10.40.60">
    <property type="entry name" value="EpsJ-like"/>
    <property type="match status" value="1"/>
</dbReference>
<dbReference type="Pfam" id="PF21687">
    <property type="entry name" value="T2SSK_1st"/>
    <property type="match status" value="1"/>
</dbReference>
<gene>
    <name evidence="13" type="ORF">JQ619_28930</name>
</gene>
<reference evidence="14" key="1">
    <citation type="journal article" date="2021" name="ISME J.">
        <title>Evolutionary origin and ecological implication of a unique nif island in free-living Bradyrhizobium lineages.</title>
        <authorList>
            <person name="Tao J."/>
        </authorList>
    </citation>
    <scope>NUCLEOTIDE SEQUENCE [LARGE SCALE GENOMIC DNA]</scope>
    <source>
        <strain evidence="14">SZCCT0094</strain>
    </source>
</reference>
<dbReference type="RefSeq" id="WP_172237155.1">
    <property type="nucleotide sequence ID" value="NZ_JABFDP010000015.1"/>
</dbReference>
<name>A0ABS5GGQ4_9BRAD</name>
<evidence type="ECO:0000256" key="3">
    <source>
        <dbReference type="ARBA" id="ARBA00022448"/>
    </source>
</evidence>
<dbReference type="PANTHER" id="PTHR38831:SF2">
    <property type="entry name" value="TYPE II SECRETION SYSTEM PROTEIN K"/>
    <property type="match status" value="1"/>
</dbReference>
<evidence type="ECO:0000256" key="2">
    <source>
        <dbReference type="ARBA" id="ARBA00007246"/>
    </source>
</evidence>
<dbReference type="PANTHER" id="PTHR38831">
    <property type="entry name" value="TYPE II SECRETION SYSTEM PROTEIN K"/>
    <property type="match status" value="1"/>
</dbReference>
<evidence type="ECO:0000256" key="10">
    <source>
        <dbReference type="SAM" id="MobiDB-lite"/>
    </source>
</evidence>
<evidence type="ECO:0000256" key="1">
    <source>
        <dbReference type="ARBA" id="ARBA00004533"/>
    </source>
</evidence>
<comment type="caution">
    <text evidence="13">The sequence shown here is derived from an EMBL/GenBank/DDBJ whole genome shotgun (WGS) entry which is preliminary data.</text>
</comment>
<dbReference type="EMBL" id="JAFCLK010000033">
    <property type="protein sequence ID" value="MBR1139786.1"/>
    <property type="molecule type" value="Genomic_DNA"/>
</dbReference>
<comment type="subcellular location">
    <subcellularLocation>
        <location evidence="1">Cell inner membrane</location>
    </subcellularLocation>
</comment>
<protein>
    <submittedName>
        <fullName evidence="13">General secretion pathway protein GspK</fullName>
    </submittedName>
</protein>
<evidence type="ECO:0000256" key="8">
    <source>
        <dbReference type="ARBA" id="ARBA00022989"/>
    </source>
</evidence>
<keyword evidence="7" id="KW-0653">Protein transport</keyword>
<evidence type="ECO:0000256" key="4">
    <source>
        <dbReference type="ARBA" id="ARBA00022475"/>
    </source>
</evidence>
<dbReference type="InterPro" id="IPR038072">
    <property type="entry name" value="GspK_central_sf"/>
</dbReference>
<feature type="transmembrane region" description="Helical" evidence="11">
    <location>
        <begin position="20"/>
        <end position="39"/>
    </location>
</feature>